<dbReference type="AlphaFoldDB" id="A0A2D0AIN6"/>
<dbReference type="Proteomes" id="UP000197768">
    <property type="component" value="Unassembled WGS sequence"/>
</dbReference>
<gene>
    <name evidence="1" type="ORF">BWK59_05355</name>
</gene>
<evidence type="ECO:0000313" key="1">
    <source>
        <dbReference type="EMBL" id="OWP84416.1"/>
    </source>
</evidence>
<protein>
    <submittedName>
        <fullName evidence="1">Uncharacterized protein</fullName>
    </submittedName>
</protein>
<dbReference type="RefSeq" id="WP_088391774.1">
    <property type="nucleotide sequence ID" value="NZ_MTCZ01000036.1"/>
</dbReference>
<accession>A0A2D0AIN6</accession>
<evidence type="ECO:0000313" key="2">
    <source>
        <dbReference type="Proteomes" id="UP000197768"/>
    </source>
</evidence>
<name>A0A2D0AIN6_9FLAO</name>
<sequence>MKNIIKIVILFVFNFLIAQVGIGTDTPTATLDVNGTARIRTLNDGSNSATYPYFIVADPLGNLAKADRPSKLYHLDLKYTGLKKEVLDTFFFILKRTRTDG</sequence>
<proteinExistence type="predicted"/>
<reference evidence="1 2" key="1">
    <citation type="journal article" date="2017" name="Infect. Genet. Evol.">
        <title>Comparative genome analysis of fish pathogen Flavobacterium columnare reveals extensive sequence diversity within the species.</title>
        <authorList>
            <person name="Kayansamruaj P."/>
            <person name="Dong H.T."/>
            <person name="Hirono I."/>
            <person name="Kondo H."/>
            <person name="Senapin S."/>
            <person name="Rodkhum C."/>
        </authorList>
    </citation>
    <scope>NUCLEOTIDE SEQUENCE [LARGE SCALE GENOMIC DNA]</scope>
    <source>
        <strain evidence="1 2">1215</strain>
    </source>
</reference>
<organism evidence="1 2">
    <name type="scientific">Flavobacterium davisii</name>
    <dbReference type="NCBI Taxonomy" id="2906077"/>
    <lineage>
        <taxon>Bacteria</taxon>
        <taxon>Pseudomonadati</taxon>
        <taxon>Bacteroidota</taxon>
        <taxon>Flavobacteriia</taxon>
        <taxon>Flavobacteriales</taxon>
        <taxon>Flavobacteriaceae</taxon>
        <taxon>Flavobacterium</taxon>
    </lineage>
</organism>
<comment type="caution">
    <text evidence="1">The sequence shown here is derived from an EMBL/GenBank/DDBJ whole genome shotgun (WGS) entry which is preliminary data.</text>
</comment>
<dbReference type="EMBL" id="MTCZ01000036">
    <property type="protein sequence ID" value="OWP84416.1"/>
    <property type="molecule type" value="Genomic_DNA"/>
</dbReference>